<feature type="domain" description="BBS7 beta-propeller" evidence="4">
    <location>
        <begin position="26"/>
        <end position="324"/>
    </location>
</feature>
<dbReference type="InterPro" id="IPR056332">
    <property type="entry name" value="Beta-prop_BBS7"/>
</dbReference>
<dbReference type="GO" id="GO:0005930">
    <property type="term" value="C:axoneme"/>
    <property type="evidence" value="ECO:0007669"/>
    <property type="project" value="TreeGrafter"/>
</dbReference>
<dbReference type="GO" id="GO:0008104">
    <property type="term" value="P:intracellular protein localization"/>
    <property type="evidence" value="ECO:0007669"/>
    <property type="project" value="TreeGrafter"/>
</dbReference>
<proteinExistence type="predicted"/>
<dbReference type="GO" id="GO:0034464">
    <property type="term" value="C:BBSome"/>
    <property type="evidence" value="ECO:0007669"/>
    <property type="project" value="TreeGrafter"/>
</dbReference>
<dbReference type="AlphaFoldDB" id="A0A061S2R3"/>
<feature type="domain" description="BBS7 platform" evidence="3">
    <location>
        <begin position="505"/>
        <end position="599"/>
    </location>
</feature>
<reference evidence="5" key="1">
    <citation type="submission" date="2014-05" db="EMBL/GenBank/DDBJ databases">
        <title>The transcriptome of the halophilic microalga Tetraselmis sp. GSL018 isolated from the Great Salt Lake, Utah.</title>
        <authorList>
            <person name="Jinkerson R.E."/>
            <person name="D'Adamo S."/>
            <person name="Posewitz M.C."/>
        </authorList>
    </citation>
    <scope>NUCLEOTIDE SEQUENCE</scope>
    <source>
        <strain evidence="5">GSL018</strain>
    </source>
</reference>
<dbReference type="InterPro" id="IPR056335">
    <property type="entry name" value="BBS7_hairpin"/>
</dbReference>
<dbReference type="PANTHER" id="PTHR16074:SF4">
    <property type="entry name" value="BARDET-BIEDL SYNDROME 7 PROTEIN"/>
    <property type="match status" value="1"/>
</dbReference>
<dbReference type="Pfam" id="PF23361">
    <property type="entry name" value="BBS7_pf"/>
    <property type="match status" value="1"/>
</dbReference>
<protein>
    <submittedName>
        <fullName evidence="5">Bardet-Biedl syndrome 7 protein</fullName>
    </submittedName>
</protein>
<feature type="domain" description="BBS7 helical hairpin" evidence="1">
    <location>
        <begin position="604"/>
        <end position="719"/>
    </location>
</feature>
<dbReference type="InterPro" id="IPR056334">
    <property type="entry name" value="BBS7_GAE_dom"/>
</dbReference>
<dbReference type="InterPro" id="IPR056333">
    <property type="entry name" value="BBS7_pf_dom"/>
</dbReference>
<dbReference type="Pfam" id="PF23349">
    <property type="entry name" value="BBS7_hp"/>
    <property type="match status" value="1"/>
</dbReference>
<accession>A0A061S2R3</accession>
<evidence type="ECO:0000259" key="2">
    <source>
        <dbReference type="Pfam" id="PF23360"/>
    </source>
</evidence>
<evidence type="ECO:0000313" key="5">
    <source>
        <dbReference type="EMBL" id="JAC79462.1"/>
    </source>
</evidence>
<feature type="domain" description="BBS7 GAE" evidence="2">
    <location>
        <begin position="384"/>
        <end position="487"/>
    </location>
</feature>
<name>A0A061S2R3_9CHLO</name>
<dbReference type="GO" id="GO:0016020">
    <property type="term" value="C:membrane"/>
    <property type="evidence" value="ECO:0007669"/>
    <property type="project" value="TreeGrafter"/>
</dbReference>
<sequence>MELELKRLDVLYAEQSNPGTLALFEPGKSRQQRVVLGDSKGLVQCFGVRKTEAVSIFKSLPLNQNITSLTVGNGEGQRDKAYIACDQTVRGMNKKGKEFFRFATNLTERINKVIVDGQHMWLAGEYNFNQYLDCKDRHFYMAPDRINAMELAHVFGEEPQVALGCQDRCLRVLNQKEVYYEIATDGPVSALAANPKRLTRVKQGAKPEATEMLLGTANGQIGQVLMDPESIRRGWMVPSEGSGDGVTALGCASDFTGDGLPDIIVGRSNGAVQIWGMDEAHQPKKVLSESVSESVLSLDTGFVCTPDSPDVVLQTYSGRVVTFTNSPYVYQSESSSVGRSGGASSQIDSLRSEIGELKTRLYSEQTRAETMAVDAPIVSGNVTQVRHSFLLDEENSGKYVLTLEAPVPLFGLALQSDTAVQLLDSEGAAIVSHSPPDIASGSMCLATYRCQESTNRIEVHMEVIEGQHGTLQCFPIPAQAPKTCHVVQCQLKPLCLHCRVDLPPGDKIPLNELKVSGGFEMGDIHSWIAAVLPEVTYRAPSAAEGVMHFRSTLLDTHLTCNYRAGSASFLSNSISALAILREAISREASSSKIRVSINYSLNHESVGHVMGLLWPRLVSQRDLVRKVEVMEALQELRIQDGDVSYMSDEHRKDLQNAEELRKTLRAQPRRLEYLIGVVKDLYIDWNKLNGGGGSSYKKVPLLEEMLWNPNTNKDEVVNFIMTN</sequence>
<dbReference type="Pfam" id="PF23743">
    <property type="entry name" value="Beta-prop_BBS7"/>
    <property type="match status" value="1"/>
</dbReference>
<dbReference type="PANTHER" id="PTHR16074">
    <property type="entry name" value="BARDET-BIEDL SYNDROME 7 PROTEIN"/>
    <property type="match status" value="1"/>
</dbReference>
<evidence type="ECO:0000259" key="4">
    <source>
        <dbReference type="Pfam" id="PF23743"/>
    </source>
</evidence>
<organism evidence="5">
    <name type="scientific">Tetraselmis sp. GSL018</name>
    <dbReference type="NCBI Taxonomy" id="582737"/>
    <lineage>
        <taxon>Eukaryota</taxon>
        <taxon>Viridiplantae</taxon>
        <taxon>Chlorophyta</taxon>
        <taxon>core chlorophytes</taxon>
        <taxon>Chlorodendrophyceae</taxon>
        <taxon>Chlorodendrales</taxon>
        <taxon>Chlorodendraceae</taxon>
        <taxon>Tetraselmis</taxon>
    </lineage>
</organism>
<dbReference type="EMBL" id="GBEZ01005896">
    <property type="protein sequence ID" value="JAC79462.1"/>
    <property type="molecule type" value="Transcribed_RNA"/>
</dbReference>
<evidence type="ECO:0000259" key="1">
    <source>
        <dbReference type="Pfam" id="PF23349"/>
    </source>
</evidence>
<dbReference type="GO" id="GO:0060271">
    <property type="term" value="P:cilium assembly"/>
    <property type="evidence" value="ECO:0007669"/>
    <property type="project" value="TreeGrafter"/>
</dbReference>
<dbReference type="GO" id="GO:0036064">
    <property type="term" value="C:ciliary basal body"/>
    <property type="evidence" value="ECO:0007669"/>
    <property type="project" value="TreeGrafter"/>
</dbReference>
<gene>
    <name evidence="5" type="primary">BBS7</name>
    <name evidence="5" type="ORF">TSPGSL018_12658</name>
</gene>
<dbReference type="Pfam" id="PF23360">
    <property type="entry name" value="BBS7_GAE"/>
    <property type="match status" value="1"/>
</dbReference>
<evidence type="ECO:0000259" key="3">
    <source>
        <dbReference type="Pfam" id="PF23361"/>
    </source>
</evidence>